<accession>A0ABX5NNJ2</accession>
<reference evidence="1 2" key="1">
    <citation type="submission" date="2018-06" db="EMBL/GenBank/DDBJ databases">
        <title>Rhizobium wuzhouense sp. nov., isolated from roots of Oryza officinalis.</title>
        <authorList>
            <person name="Yuan T."/>
        </authorList>
    </citation>
    <scope>NUCLEOTIDE SEQUENCE [LARGE SCALE GENOMIC DNA]</scope>
    <source>
        <strain evidence="1 2">W44</strain>
    </source>
</reference>
<organism evidence="1 2">
    <name type="scientific">Rhizobium wuzhouense</name>
    <dbReference type="NCBI Taxonomy" id="1986026"/>
    <lineage>
        <taxon>Bacteria</taxon>
        <taxon>Pseudomonadati</taxon>
        <taxon>Pseudomonadota</taxon>
        <taxon>Alphaproteobacteria</taxon>
        <taxon>Hyphomicrobiales</taxon>
        <taxon>Rhizobiaceae</taxon>
        <taxon>Rhizobium/Agrobacterium group</taxon>
        <taxon>Rhizobium</taxon>
    </lineage>
</organism>
<evidence type="ECO:0000313" key="1">
    <source>
        <dbReference type="EMBL" id="PYB70721.1"/>
    </source>
</evidence>
<name>A0ABX5NNJ2_9HYPH</name>
<evidence type="ECO:0000313" key="2">
    <source>
        <dbReference type="Proteomes" id="UP000247536"/>
    </source>
</evidence>
<gene>
    <name evidence="1" type="ORF">DMY87_19820</name>
</gene>
<keyword evidence="2" id="KW-1185">Reference proteome</keyword>
<proteinExistence type="predicted"/>
<dbReference type="EMBL" id="QJRY01000008">
    <property type="protein sequence ID" value="PYB70721.1"/>
    <property type="molecule type" value="Genomic_DNA"/>
</dbReference>
<comment type="caution">
    <text evidence="1">The sequence shown here is derived from an EMBL/GenBank/DDBJ whole genome shotgun (WGS) entry which is preliminary data.</text>
</comment>
<dbReference type="Proteomes" id="UP000247536">
    <property type="component" value="Unassembled WGS sequence"/>
</dbReference>
<sequence length="63" mass="7301">MRQVRKEFKIIWIVDKVDGSEAVEIEMECGWQPVWFLDAIHPISRLHVIEEAKDCEVGHSIGP</sequence>
<protein>
    <submittedName>
        <fullName evidence="1">Uncharacterized protein</fullName>
    </submittedName>
</protein>